<proteinExistence type="predicted"/>
<comment type="caution">
    <text evidence="2">The sequence shown here is derived from an EMBL/GenBank/DDBJ whole genome shotgun (WGS) entry which is preliminary data.</text>
</comment>
<name>A0ABN3Y054_9ACTN</name>
<evidence type="ECO:0000313" key="2">
    <source>
        <dbReference type="EMBL" id="GAA3003383.1"/>
    </source>
</evidence>
<keyword evidence="1" id="KW-0812">Transmembrane</keyword>
<accession>A0ABN3Y054</accession>
<keyword evidence="1" id="KW-0472">Membrane</keyword>
<evidence type="ECO:0000256" key="1">
    <source>
        <dbReference type="SAM" id="Phobius"/>
    </source>
</evidence>
<sequence length="76" mass="8312">MRKSIQFVGLVLTLQGVSGTIDHLVGQPFFGVVLNFFNRFVVENVAFLEGREIYANLILAALGLIMMIAAERAPSS</sequence>
<keyword evidence="1" id="KW-1133">Transmembrane helix</keyword>
<dbReference type="Proteomes" id="UP001499930">
    <property type="component" value="Unassembled WGS sequence"/>
</dbReference>
<gene>
    <name evidence="2" type="ORF">GCM10017559_25990</name>
</gene>
<dbReference type="EMBL" id="BAAAWD010000006">
    <property type="protein sequence ID" value="GAA3003383.1"/>
    <property type="molecule type" value="Genomic_DNA"/>
</dbReference>
<feature type="transmembrane region" description="Helical" evidence="1">
    <location>
        <begin position="53"/>
        <end position="70"/>
    </location>
</feature>
<dbReference type="RefSeq" id="WP_344893180.1">
    <property type="nucleotide sequence ID" value="NZ_BAAAWD010000006.1"/>
</dbReference>
<keyword evidence="3" id="KW-1185">Reference proteome</keyword>
<organism evidence="2 3">
    <name type="scientific">Streptosporangium longisporum</name>
    <dbReference type="NCBI Taxonomy" id="46187"/>
    <lineage>
        <taxon>Bacteria</taxon>
        <taxon>Bacillati</taxon>
        <taxon>Actinomycetota</taxon>
        <taxon>Actinomycetes</taxon>
        <taxon>Streptosporangiales</taxon>
        <taxon>Streptosporangiaceae</taxon>
        <taxon>Streptosporangium</taxon>
    </lineage>
</organism>
<reference evidence="2 3" key="1">
    <citation type="journal article" date="2019" name="Int. J. Syst. Evol. Microbiol.">
        <title>The Global Catalogue of Microorganisms (GCM) 10K type strain sequencing project: providing services to taxonomists for standard genome sequencing and annotation.</title>
        <authorList>
            <consortium name="The Broad Institute Genomics Platform"/>
            <consortium name="The Broad Institute Genome Sequencing Center for Infectious Disease"/>
            <person name="Wu L."/>
            <person name="Ma J."/>
        </authorList>
    </citation>
    <scope>NUCLEOTIDE SEQUENCE [LARGE SCALE GENOMIC DNA]</scope>
    <source>
        <strain evidence="2 3">JCM 3106</strain>
    </source>
</reference>
<protein>
    <submittedName>
        <fullName evidence="2">Uncharacterized protein</fullName>
    </submittedName>
</protein>
<evidence type="ECO:0000313" key="3">
    <source>
        <dbReference type="Proteomes" id="UP001499930"/>
    </source>
</evidence>